<proteinExistence type="predicted"/>
<reference evidence="2 3" key="1">
    <citation type="submission" date="2018-11" db="EMBL/GenBank/DDBJ databases">
        <title>Genome sequence of Saitozyma podzolica DSM 27192.</title>
        <authorList>
            <person name="Aliyu H."/>
            <person name="Gorte O."/>
            <person name="Ochsenreither K."/>
        </authorList>
    </citation>
    <scope>NUCLEOTIDE SEQUENCE [LARGE SCALE GENOMIC DNA]</scope>
    <source>
        <strain evidence="2 3">DSM 27192</strain>
    </source>
</reference>
<comment type="caution">
    <text evidence="2">The sequence shown here is derived from an EMBL/GenBank/DDBJ whole genome shotgun (WGS) entry which is preliminary data.</text>
</comment>
<gene>
    <name evidence="2" type="ORF">EHS25_005233</name>
</gene>
<keyword evidence="3" id="KW-1185">Reference proteome</keyword>
<dbReference type="Proteomes" id="UP000279259">
    <property type="component" value="Unassembled WGS sequence"/>
</dbReference>
<evidence type="ECO:0000313" key="2">
    <source>
        <dbReference type="EMBL" id="RSH83988.1"/>
    </source>
</evidence>
<evidence type="ECO:0000313" key="3">
    <source>
        <dbReference type="Proteomes" id="UP000279259"/>
    </source>
</evidence>
<evidence type="ECO:0000256" key="1">
    <source>
        <dbReference type="SAM" id="MobiDB-lite"/>
    </source>
</evidence>
<dbReference type="EMBL" id="RSCD01000022">
    <property type="protein sequence ID" value="RSH83988.1"/>
    <property type="molecule type" value="Genomic_DNA"/>
</dbReference>
<name>A0A427XYM8_9TREE</name>
<feature type="region of interest" description="Disordered" evidence="1">
    <location>
        <begin position="1"/>
        <end position="24"/>
    </location>
</feature>
<protein>
    <submittedName>
        <fullName evidence="2">Uncharacterized protein</fullName>
    </submittedName>
</protein>
<feature type="region of interest" description="Disordered" evidence="1">
    <location>
        <begin position="112"/>
        <end position="133"/>
    </location>
</feature>
<accession>A0A427XYM8</accession>
<dbReference type="AlphaFoldDB" id="A0A427XYM8"/>
<sequence length="133" mass="14343">MFDVTSTRHWPEAGSEGSPSKRFLLGDTRESVSLNDSSMEDLSEDDRAKLIFPWDAASQAAGVLIETGNSVWLAEFATSKPPLVTHYTAQSAGEGDVGDLTGWYERITRMGGTTENVESKDTQPSLDAAAADE</sequence>
<organism evidence="2 3">
    <name type="scientific">Saitozyma podzolica</name>
    <dbReference type="NCBI Taxonomy" id="1890683"/>
    <lineage>
        <taxon>Eukaryota</taxon>
        <taxon>Fungi</taxon>
        <taxon>Dikarya</taxon>
        <taxon>Basidiomycota</taxon>
        <taxon>Agaricomycotina</taxon>
        <taxon>Tremellomycetes</taxon>
        <taxon>Tremellales</taxon>
        <taxon>Trimorphomycetaceae</taxon>
        <taxon>Saitozyma</taxon>
    </lineage>
</organism>